<protein>
    <submittedName>
        <fullName evidence="2">Uncharacterized protein</fullName>
    </submittedName>
</protein>
<name>A0A8X6PAR0_NEPPI</name>
<feature type="compositionally biased region" description="Polar residues" evidence="1">
    <location>
        <begin position="1"/>
        <end position="22"/>
    </location>
</feature>
<dbReference type="AlphaFoldDB" id="A0A8X6PAR0"/>
<keyword evidence="3" id="KW-1185">Reference proteome</keyword>
<dbReference type="Proteomes" id="UP000887013">
    <property type="component" value="Unassembled WGS sequence"/>
</dbReference>
<reference evidence="2" key="1">
    <citation type="submission" date="2020-08" db="EMBL/GenBank/DDBJ databases">
        <title>Multicomponent nature underlies the extraordinary mechanical properties of spider dragline silk.</title>
        <authorList>
            <person name="Kono N."/>
            <person name="Nakamura H."/>
            <person name="Mori M."/>
            <person name="Yoshida Y."/>
            <person name="Ohtoshi R."/>
            <person name="Malay A.D."/>
            <person name="Moran D.A.P."/>
            <person name="Tomita M."/>
            <person name="Numata K."/>
            <person name="Arakawa K."/>
        </authorList>
    </citation>
    <scope>NUCLEOTIDE SEQUENCE</scope>
</reference>
<organism evidence="2 3">
    <name type="scientific">Nephila pilipes</name>
    <name type="common">Giant wood spider</name>
    <name type="synonym">Nephila maculata</name>
    <dbReference type="NCBI Taxonomy" id="299642"/>
    <lineage>
        <taxon>Eukaryota</taxon>
        <taxon>Metazoa</taxon>
        <taxon>Ecdysozoa</taxon>
        <taxon>Arthropoda</taxon>
        <taxon>Chelicerata</taxon>
        <taxon>Arachnida</taxon>
        <taxon>Araneae</taxon>
        <taxon>Araneomorphae</taxon>
        <taxon>Entelegynae</taxon>
        <taxon>Araneoidea</taxon>
        <taxon>Nephilidae</taxon>
        <taxon>Nephila</taxon>
    </lineage>
</organism>
<evidence type="ECO:0000313" key="2">
    <source>
        <dbReference type="EMBL" id="GFT54799.1"/>
    </source>
</evidence>
<comment type="caution">
    <text evidence="2">The sequence shown here is derived from an EMBL/GenBank/DDBJ whole genome shotgun (WGS) entry which is preliminary data.</text>
</comment>
<proteinExistence type="predicted"/>
<evidence type="ECO:0000256" key="1">
    <source>
        <dbReference type="SAM" id="MobiDB-lite"/>
    </source>
</evidence>
<sequence>MSTLRDSYGVSSPFLSHPNRQSFPKGIQRRQAPEDRYLLINSSAVRTHSSSRRNLSTPSPFSFARHLLCKFGIMGHRKTSSVSVIGWKKGDSTTFNLSLSL</sequence>
<dbReference type="EMBL" id="BMAW01017611">
    <property type="protein sequence ID" value="GFT54799.1"/>
    <property type="molecule type" value="Genomic_DNA"/>
</dbReference>
<evidence type="ECO:0000313" key="3">
    <source>
        <dbReference type="Proteomes" id="UP000887013"/>
    </source>
</evidence>
<feature type="region of interest" description="Disordered" evidence="1">
    <location>
        <begin position="1"/>
        <end position="31"/>
    </location>
</feature>
<accession>A0A8X6PAR0</accession>
<gene>
    <name evidence="2" type="ORF">NPIL_106261</name>
</gene>